<dbReference type="OrthoDB" id="9775084at2"/>
<dbReference type="PROSITE" id="PS51085">
    <property type="entry name" value="2FE2S_FER_2"/>
    <property type="match status" value="1"/>
</dbReference>
<dbReference type="CDD" id="cd00207">
    <property type="entry name" value="fer2"/>
    <property type="match status" value="1"/>
</dbReference>
<evidence type="ECO:0000313" key="7">
    <source>
        <dbReference type="EMBL" id="TWJ14191.1"/>
    </source>
</evidence>
<dbReference type="GO" id="GO:0051537">
    <property type="term" value="F:2 iron, 2 sulfur cluster binding"/>
    <property type="evidence" value="ECO:0007669"/>
    <property type="project" value="UniProtKB-KW"/>
</dbReference>
<dbReference type="InterPro" id="IPR012675">
    <property type="entry name" value="Beta-grasp_dom_sf"/>
</dbReference>
<keyword evidence="8" id="KW-1185">Reference proteome</keyword>
<dbReference type="EMBL" id="VLLN01000030">
    <property type="protein sequence ID" value="TWJ14191.1"/>
    <property type="molecule type" value="Genomic_DNA"/>
</dbReference>
<evidence type="ECO:0000256" key="2">
    <source>
        <dbReference type="ARBA" id="ARBA00022723"/>
    </source>
</evidence>
<organism evidence="7 8">
    <name type="scientific">Geobacter argillaceus</name>
    <dbReference type="NCBI Taxonomy" id="345631"/>
    <lineage>
        <taxon>Bacteria</taxon>
        <taxon>Pseudomonadati</taxon>
        <taxon>Thermodesulfobacteriota</taxon>
        <taxon>Desulfuromonadia</taxon>
        <taxon>Geobacterales</taxon>
        <taxon>Geobacteraceae</taxon>
        <taxon>Geobacter</taxon>
    </lineage>
</organism>
<dbReference type="Gene3D" id="1.10.150.120">
    <property type="entry name" value="[2Fe-2S]-binding domain"/>
    <property type="match status" value="1"/>
</dbReference>
<dbReference type="AlphaFoldDB" id="A0A562V8J0"/>
<dbReference type="Proteomes" id="UP000319449">
    <property type="component" value="Unassembled WGS sequence"/>
</dbReference>
<accession>A0A562V8J0</accession>
<keyword evidence="1" id="KW-0001">2Fe-2S</keyword>
<proteinExistence type="predicted"/>
<evidence type="ECO:0000256" key="5">
    <source>
        <dbReference type="ARBA" id="ARBA00023014"/>
    </source>
</evidence>
<keyword evidence="4" id="KW-0408">Iron</keyword>
<evidence type="ECO:0000256" key="3">
    <source>
        <dbReference type="ARBA" id="ARBA00023002"/>
    </source>
</evidence>
<dbReference type="PANTHER" id="PTHR44379">
    <property type="entry name" value="OXIDOREDUCTASE WITH IRON-SULFUR SUBUNIT"/>
    <property type="match status" value="1"/>
</dbReference>
<sequence length="180" mass="18883">MSNVITDKDGVKRYLITLQVNGDEHTILVKGNTTLTNALRDQLDLTGTKRGCELGDCGSCTVLFDGRPINSCMKLAVEAEGHEIVTIEGVAANGELDAIQQSMINHAAVQCGYCTPGMVLSAKALLTRNPHPTEPEVREAIAGNLCRCTGYVHIVEAVLAASRGVLAPDDGAHATAGGAK</sequence>
<gene>
    <name evidence="7" type="ORF">JN12_03526</name>
</gene>
<dbReference type="RefSeq" id="WP_145025206.1">
    <property type="nucleotide sequence ID" value="NZ_VLLN01000030.1"/>
</dbReference>
<feature type="domain" description="2Fe-2S ferredoxin-type" evidence="6">
    <location>
        <begin position="14"/>
        <end position="90"/>
    </location>
</feature>
<evidence type="ECO:0000256" key="4">
    <source>
        <dbReference type="ARBA" id="ARBA00023004"/>
    </source>
</evidence>
<dbReference type="InterPro" id="IPR051452">
    <property type="entry name" value="Diverse_Oxidoreductases"/>
</dbReference>
<evidence type="ECO:0000259" key="6">
    <source>
        <dbReference type="PROSITE" id="PS51085"/>
    </source>
</evidence>
<dbReference type="GO" id="GO:0046872">
    <property type="term" value="F:metal ion binding"/>
    <property type="evidence" value="ECO:0007669"/>
    <property type="project" value="UniProtKB-KW"/>
</dbReference>
<dbReference type="FunFam" id="3.10.20.30:FF:000020">
    <property type="entry name" value="Xanthine dehydrogenase iron-sulfur subunit"/>
    <property type="match status" value="1"/>
</dbReference>
<dbReference type="SUPFAM" id="SSF47741">
    <property type="entry name" value="CO dehydrogenase ISP C-domain like"/>
    <property type="match status" value="1"/>
</dbReference>
<reference evidence="7 8" key="1">
    <citation type="submission" date="2019-07" db="EMBL/GenBank/DDBJ databases">
        <title>Genomic Encyclopedia of Archaeal and Bacterial Type Strains, Phase II (KMG-II): from individual species to whole genera.</title>
        <authorList>
            <person name="Goeker M."/>
        </authorList>
    </citation>
    <scope>NUCLEOTIDE SEQUENCE [LARGE SCALE GENOMIC DNA]</scope>
    <source>
        <strain evidence="7 8">ATCC BAA-1139</strain>
    </source>
</reference>
<dbReference type="InterPro" id="IPR036884">
    <property type="entry name" value="2Fe-2S-bd_dom_sf"/>
</dbReference>
<dbReference type="InterPro" id="IPR002888">
    <property type="entry name" value="2Fe-2S-bd"/>
</dbReference>
<comment type="caution">
    <text evidence="7">The sequence shown here is derived from an EMBL/GenBank/DDBJ whole genome shotgun (WGS) entry which is preliminary data.</text>
</comment>
<dbReference type="FunFam" id="1.10.150.120:FF:000003">
    <property type="entry name" value="Carbon monoxide dehydrogenase, small subunit"/>
    <property type="match status" value="1"/>
</dbReference>
<keyword evidence="2" id="KW-0479">Metal-binding</keyword>
<dbReference type="PROSITE" id="PS00197">
    <property type="entry name" value="2FE2S_FER_1"/>
    <property type="match status" value="1"/>
</dbReference>
<keyword evidence="3" id="KW-0560">Oxidoreductase</keyword>
<evidence type="ECO:0000313" key="8">
    <source>
        <dbReference type="Proteomes" id="UP000319449"/>
    </source>
</evidence>
<dbReference type="InterPro" id="IPR001041">
    <property type="entry name" value="2Fe-2S_ferredoxin-type"/>
</dbReference>
<evidence type="ECO:0000256" key="1">
    <source>
        <dbReference type="ARBA" id="ARBA00022714"/>
    </source>
</evidence>
<keyword evidence="5" id="KW-0411">Iron-sulfur</keyword>
<dbReference type="GO" id="GO:0016491">
    <property type="term" value="F:oxidoreductase activity"/>
    <property type="evidence" value="ECO:0007669"/>
    <property type="project" value="UniProtKB-KW"/>
</dbReference>
<dbReference type="Gene3D" id="3.10.20.30">
    <property type="match status" value="1"/>
</dbReference>
<dbReference type="SUPFAM" id="SSF54292">
    <property type="entry name" value="2Fe-2S ferredoxin-like"/>
    <property type="match status" value="1"/>
</dbReference>
<dbReference type="InterPro" id="IPR006058">
    <property type="entry name" value="2Fe2S_fd_BS"/>
</dbReference>
<name>A0A562V8J0_9BACT</name>
<dbReference type="InterPro" id="IPR036010">
    <property type="entry name" value="2Fe-2S_ferredoxin-like_sf"/>
</dbReference>
<dbReference type="PANTHER" id="PTHR44379:SF8">
    <property type="entry name" value="XANTHINE DEHYDROGENASE IRON-SULFUR-BINDING SUBUNIT XDHC-RELATED"/>
    <property type="match status" value="1"/>
</dbReference>
<dbReference type="Pfam" id="PF01799">
    <property type="entry name" value="Fer2_2"/>
    <property type="match status" value="1"/>
</dbReference>
<protein>
    <submittedName>
        <fullName evidence="7">Carbon-monoxide dehydrogenase small subunit</fullName>
    </submittedName>
</protein>
<dbReference type="Pfam" id="PF00111">
    <property type="entry name" value="Fer2"/>
    <property type="match status" value="1"/>
</dbReference>